<name>A0A4U6D5M8_9BACT</name>
<dbReference type="Proteomes" id="UP000304900">
    <property type="component" value="Unassembled WGS sequence"/>
</dbReference>
<dbReference type="InterPro" id="IPR011009">
    <property type="entry name" value="Kinase-like_dom_sf"/>
</dbReference>
<accession>A0A4U6D5M8</accession>
<feature type="domain" description="Aminoglycoside phosphotransferase" evidence="1">
    <location>
        <begin position="63"/>
        <end position="260"/>
    </location>
</feature>
<evidence type="ECO:0000313" key="3">
    <source>
        <dbReference type="Proteomes" id="UP000304900"/>
    </source>
</evidence>
<dbReference type="OrthoDB" id="9769860at2"/>
<dbReference type="RefSeq" id="WP_137339398.1">
    <property type="nucleotide sequence ID" value="NZ_SZVO01000003.1"/>
</dbReference>
<sequence length="352" mass="40721">MIALSAYKLANYLADVVQFSGETGSEDVNWENIYGLAFGEINETSRNKCYFCFDEPNDKLNFFFKQSRSLSEANLRDIRSEAEFYALTARAFKGSVGEHLPKLVYYDDYNSVIVTEYVPLAKPIGESGTFATFNMAGKVLKQFHEVCKRDSVAAVWGDKKKWIDEFRFYEPKILRLTDSEERKLSLNDDVYVVQFLSFLGHHSSQVKELRQRWKSEMNGLIHGDADVRNFIQKGNDIVILDFECVAYGAWFWDVAVFIASLLLKTDLPGVPAETVRASPFDIFPCIISFLRGYGIESAEMRQEILKWSGIYLLQEFLLRQEEAIFFKYGLTLVDDTERCYQEIFALKYERRL</sequence>
<comment type="caution">
    <text evidence="2">The sequence shown here is derived from an EMBL/GenBank/DDBJ whole genome shotgun (WGS) entry which is preliminary data.</text>
</comment>
<reference evidence="2 3" key="1">
    <citation type="submission" date="2019-05" db="EMBL/GenBank/DDBJ databases">
        <title>Dyadobacter AR-3-8 sp. nov., isolated from arctic soil.</title>
        <authorList>
            <person name="Chaudhary D.K."/>
        </authorList>
    </citation>
    <scope>NUCLEOTIDE SEQUENCE [LARGE SCALE GENOMIC DNA]</scope>
    <source>
        <strain evidence="2 3">AR-3-8</strain>
    </source>
</reference>
<dbReference type="Pfam" id="PF01636">
    <property type="entry name" value="APH"/>
    <property type="match status" value="1"/>
</dbReference>
<dbReference type="EMBL" id="SZVO01000003">
    <property type="protein sequence ID" value="TKT92670.1"/>
    <property type="molecule type" value="Genomic_DNA"/>
</dbReference>
<evidence type="ECO:0000259" key="1">
    <source>
        <dbReference type="Pfam" id="PF01636"/>
    </source>
</evidence>
<gene>
    <name evidence="2" type="ORF">FDK13_07600</name>
</gene>
<protein>
    <recommendedName>
        <fullName evidence="1">Aminoglycoside phosphotransferase domain-containing protein</fullName>
    </recommendedName>
</protein>
<dbReference type="Gene3D" id="3.90.1200.10">
    <property type="match status" value="1"/>
</dbReference>
<dbReference type="AlphaFoldDB" id="A0A4U6D5M8"/>
<proteinExistence type="predicted"/>
<evidence type="ECO:0000313" key="2">
    <source>
        <dbReference type="EMBL" id="TKT92670.1"/>
    </source>
</evidence>
<dbReference type="InterPro" id="IPR002575">
    <property type="entry name" value="Aminoglycoside_PTrfase"/>
</dbReference>
<dbReference type="SUPFAM" id="SSF56112">
    <property type="entry name" value="Protein kinase-like (PK-like)"/>
    <property type="match status" value="1"/>
</dbReference>
<organism evidence="2 3">
    <name type="scientific">Dyadobacter frigoris</name>
    <dbReference type="NCBI Taxonomy" id="2576211"/>
    <lineage>
        <taxon>Bacteria</taxon>
        <taxon>Pseudomonadati</taxon>
        <taxon>Bacteroidota</taxon>
        <taxon>Cytophagia</taxon>
        <taxon>Cytophagales</taxon>
        <taxon>Spirosomataceae</taxon>
        <taxon>Dyadobacter</taxon>
    </lineage>
</organism>
<keyword evidence="3" id="KW-1185">Reference proteome</keyword>